<evidence type="ECO:0000313" key="3">
    <source>
        <dbReference type="Proteomes" id="UP000031668"/>
    </source>
</evidence>
<gene>
    <name evidence="2" type="ORF">RF11_02765</name>
</gene>
<comment type="caution">
    <text evidence="2">The sequence shown here is derived from an EMBL/GenBank/DDBJ whole genome shotgun (WGS) entry which is preliminary data.</text>
</comment>
<keyword evidence="1" id="KW-0812">Transmembrane</keyword>
<accession>A0A0C2MLV3</accession>
<dbReference type="Proteomes" id="UP000031668">
    <property type="component" value="Unassembled WGS sequence"/>
</dbReference>
<keyword evidence="3" id="KW-1185">Reference proteome</keyword>
<evidence type="ECO:0000313" key="2">
    <source>
        <dbReference type="EMBL" id="KII65345.1"/>
    </source>
</evidence>
<name>A0A0C2MLV3_THEKT</name>
<dbReference type="EMBL" id="JWZT01003910">
    <property type="protein sequence ID" value="KII65345.1"/>
    <property type="molecule type" value="Genomic_DNA"/>
</dbReference>
<organism evidence="2 3">
    <name type="scientific">Thelohanellus kitauei</name>
    <name type="common">Myxosporean</name>
    <dbReference type="NCBI Taxonomy" id="669202"/>
    <lineage>
        <taxon>Eukaryota</taxon>
        <taxon>Metazoa</taxon>
        <taxon>Cnidaria</taxon>
        <taxon>Myxozoa</taxon>
        <taxon>Myxosporea</taxon>
        <taxon>Bivalvulida</taxon>
        <taxon>Platysporina</taxon>
        <taxon>Myxobolidae</taxon>
        <taxon>Thelohanellus</taxon>
    </lineage>
</organism>
<feature type="transmembrane region" description="Helical" evidence="1">
    <location>
        <begin position="240"/>
        <end position="262"/>
    </location>
</feature>
<protein>
    <submittedName>
        <fullName evidence="2">Uncharacterized protein</fullName>
    </submittedName>
</protein>
<dbReference type="AlphaFoldDB" id="A0A0C2MLV3"/>
<keyword evidence="1" id="KW-0472">Membrane</keyword>
<keyword evidence="1" id="KW-1133">Transmembrane helix</keyword>
<reference evidence="2 3" key="1">
    <citation type="journal article" date="2014" name="Genome Biol. Evol.">
        <title>The genome of the myxosporean Thelohanellus kitauei shows adaptations to nutrient acquisition within its fish host.</title>
        <authorList>
            <person name="Yang Y."/>
            <person name="Xiong J."/>
            <person name="Zhou Z."/>
            <person name="Huo F."/>
            <person name="Miao W."/>
            <person name="Ran C."/>
            <person name="Liu Y."/>
            <person name="Zhang J."/>
            <person name="Feng J."/>
            <person name="Wang M."/>
            <person name="Wang M."/>
            <person name="Wang L."/>
            <person name="Yao B."/>
        </authorList>
    </citation>
    <scope>NUCLEOTIDE SEQUENCE [LARGE SCALE GENOMIC DNA]</scope>
    <source>
        <strain evidence="2">Wuqing</strain>
    </source>
</reference>
<evidence type="ECO:0000256" key="1">
    <source>
        <dbReference type="SAM" id="Phobius"/>
    </source>
</evidence>
<proteinExistence type="predicted"/>
<sequence length="291" mass="32776">MAGKWFGYSCDCERCARPVSVLVQIFFGFWHDPAIHTALLYAISWNKISIHGHPSSTPAPLYFLHVIRVTNQCFGRCKSPYKTPHAELDPFKWGVDFNGLSRGKHSLCFRPNLKNLLGILQKICKWSLLNTLILVKRNMLKTPIFIKWTPNACLMSVIKFFTQNKECHISQATNLLSACNSFGSKASNQSNSPDGSHRLGNRTFVSIREDDPNIYQENTEKVENVKPFDVSTNGTYKNNVITISFCVGALAFLSLLSFISYWMNKPQGVSDPCWLNETNQSSGLNAVDAKI</sequence>